<dbReference type="OrthoDB" id="440325at2759"/>
<comment type="caution">
    <text evidence="2">The sequence shown here is derived from an EMBL/GenBank/DDBJ whole genome shotgun (WGS) entry which is preliminary data.</text>
</comment>
<dbReference type="InterPro" id="IPR011047">
    <property type="entry name" value="Quinoprotein_ADH-like_sf"/>
</dbReference>
<keyword evidence="1" id="KW-0472">Membrane</keyword>
<name>A0A833R1W2_9POAL</name>
<dbReference type="EMBL" id="SWLB01000015">
    <property type="protein sequence ID" value="KAF3328688.1"/>
    <property type="molecule type" value="Genomic_DNA"/>
</dbReference>
<dbReference type="Gene3D" id="2.130.10.10">
    <property type="entry name" value="YVTN repeat-like/Quinoprotein amine dehydrogenase"/>
    <property type="match status" value="1"/>
</dbReference>
<keyword evidence="1" id="KW-1133">Transmembrane helix</keyword>
<dbReference type="InterPro" id="IPR015943">
    <property type="entry name" value="WD40/YVTN_repeat-like_dom_sf"/>
</dbReference>
<protein>
    <submittedName>
        <fullName evidence="2">Transducin family protein / WD-40 repeat family protein</fullName>
    </submittedName>
</protein>
<gene>
    <name evidence="2" type="ORF">FCM35_KLT05766</name>
</gene>
<evidence type="ECO:0000256" key="1">
    <source>
        <dbReference type="SAM" id="Phobius"/>
    </source>
</evidence>
<proteinExistence type="predicted"/>
<organism evidence="2 3">
    <name type="scientific">Carex littledalei</name>
    <dbReference type="NCBI Taxonomy" id="544730"/>
    <lineage>
        <taxon>Eukaryota</taxon>
        <taxon>Viridiplantae</taxon>
        <taxon>Streptophyta</taxon>
        <taxon>Embryophyta</taxon>
        <taxon>Tracheophyta</taxon>
        <taxon>Spermatophyta</taxon>
        <taxon>Magnoliopsida</taxon>
        <taxon>Liliopsida</taxon>
        <taxon>Poales</taxon>
        <taxon>Cyperaceae</taxon>
        <taxon>Cyperoideae</taxon>
        <taxon>Cariceae</taxon>
        <taxon>Carex</taxon>
        <taxon>Carex subgen. Euthyceras</taxon>
    </lineage>
</organism>
<evidence type="ECO:0000313" key="2">
    <source>
        <dbReference type="EMBL" id="KAF3328688.1"/>
    </source>
</evidence>
<accession>A0A833R1W2</accession>
<reference evidence="2" key="1">
    <citation type="submission" date="2020-01" db="EMBL/GenBank/DDBJ databases">
        <title>Genome sequence of Kobresia littledalei, the first chromosome-level genome in the family Cyperaceae.</title>
        <authorList>
            <person name="Qu G."/>
        </authorList>
    </citation>
    <scope>NUCLEOTIDE SEQUENCE</scope>
    <source>
        <strain evidence="2">C.B.Clarke</strain>
        <tissue evidence="2">Leaf</tissue>
    </source>
</reference>
<feature type="transmembrane region" description="Helical" evidence="1">
    <location>
        <begin position="93"/>
        <end position="113"/>
    </location>
</feature>
<dbReference type="Proteomes" id="UP000623129">
    <property type="component" value="Unassembled WGS sequence"/>
</dbReference>
<dbReference type="SUPFAM" id="SSF50998">
    <property type="entry name" value="Quinoprotein alcohol dehydrogenase-like"/>
    <property type="match status" value="1"/>
</dbReference>
<keyword evidence="1" id="KW-0812">Transmembrane</keyword>
<evidence type="ECO:0000313" key="3">
    <source>
        <dbReference type="Proteomes" id="UP000623129"/>
    </source>
</evidence>
<dbReference type="PANTHER" id="PTHR45290">
    <property type="entry name" value="OS03G0300300 PROTEIN"/>
    <property type="match status" value="1"/>
</dbReference>
<dbReference type="PANTHER" id="PTHR45290:SF1">
    <property type="entry name" value="OS03G0300300 PROTEIN"/>
    <property type="match status" value="1"/>
</dbReference>
<keyword evidence="3" id="KW-1185">Reference proteome</keyword>
<sequence length="168" mass="18820">MFPEKRGVTAIAYSANGSFIYTAGVDGMVCKIKAHTGMILGTLGSPPKQSHLSTSFDGKMLATTAGQLRTFICCNNKRIQKNYRHPSYLTRYILFYKGVYYILMFYKGALYMGNKSMLKVDSKVSIVMDQMLRLLYECGLSLEDADIINSDSVAMKKLLLEINFCNST</sequence>
<dbReference type="AlphaFoldDB" id="A0A833R1W2"/>